<feature type="chain" id="PRO_5045330269" description="Bacterial repeat domain-containing protein" evidence="1">
    <location>
        <begin position="25"/>
        <end position="78"/>
    </location>
</feature>
<name>A0ABT9I1R6_9GAMM</name>
<comment type="caution">
    <text evidence="3">The sequence shown here is derived from an EMBL/GenBank/DDBJ whole genome shotgun (WGS) entry which is preliminary data.</text>
</comment>
<organism evidence="3 4">
    <name type="scientific">Rheinheimera baltica</name>
    <dbReference type="NCBI Taxonomy" id="67576"/>
    <lineage>
        <taxon>Bacteria</taxon>
        <taxon>Pseudomonadati</taxon>
        <taxon>Pseudomonadota</taxon>
        <taxon>Gammaproteobacteria</taxon>
        <taxon>Chromatiales</taxon>
        <taxon>Chromatiaceae</taxon>
        <taxon>Rheinheimera</taxon>
    </lineage>
</organism>
<dbReference type="PROSITE" id="PS51257">
    <property type="entry name" value="PROKAR_LIPOPROTEIN"/>
    <property type="match status" value="1"/>
</dbReference>
<keyword evidence="4" id="KW-1185">Reference proteome</keyword>
<evidence type="ECO:0000313" key="3">
    <source>
        <dbReference type="EMBL" id="MDP5137330.1"/>
    </source>
</evidence>
<evidence type="ECO:0000256" key="1">
    <source>
        <dbReference type="SAM" id="SignalP"/>
    </source>
</evidence>
<feature type="domain" description="Bacterial repeat" evidence="2">
    <location>
        <begin position="37"/>
        <end position="74"/>
    </location>
</feature>
<protein>
    <recommendedName>
        <fullName evidence="2">Bacterial repeat domain-containing protein</fullName>
    </recommendedName>
</protein>
<dbReference type="Pfam" id="PF18998">
    <property type="entry name" value="Flg_new_2"/>
    <property type="match status" value="1"/>
</dbReference>
<dbReference type="Proteomes" id="UP001231109">
    <property type="component" value="Unassembled WGS sequence"/>
</dbReference>
<gene>
    <name evidence="3" type="ORF">ORJ04_15345</name>
</gene>
<feature type="non-terminal residue" evidence="3">
    <location>
        <position position="78"/>
    </location>
</feature>
<evidence type="ECO:0000313" key="4">
    <source>
        <dbReference type="Proteomes" id="UP001231109"/>
    </source>
</evidence>
<evidence type="ECO:0000259" key="2">
    <source>
        <dbReference type="Pfam" id="PF18998"/>
    </source>
</evidence>
<sequence>MSLNPRIICLALPLWLLGCGGGSGDDAGTKPPEVVSYTVSATAGAGGSITPASVSVRSGQTATLTLQADAGFVVASAT</sequence>
<proteinExistence type="predicted"/>
<feature type="signal peptide" evidence="1">
    <location>
        <begin position="1"/>
        <end position="24"/>
    </location>
</feature>
<keyword evidence="1" id="KW-0732">Signal</keyword>
<dbReference type="InterPro" id="IPR044060">
    <property type="entry name" value="Bacterial_rp_domain"/>
</dbReference>
<accession>A0ABT9I1R6</accession>
<dbReference type="RefSeq" id="WP_305976693.1">
    <property type="nucleotide sequence ID" value="NZ_JAPJDZ010000045.1"/>
</dbReference>
<dbReference type="EMBL" id="JAPJDZ010000045">
    <property type="protein sequence ID" value="MDP5137330.1"/>
    <property type="molecule type" value="Genomic_DNA"/>
</dbReference>
<reference evidence="3 4" key="1">
    <citation type="submission" date="2022-11" db="EMBL/GenBank/DDBJ databases">
        <title>Viruses from the air-sea interface of a natural surface slick.</title>
        <authorList>
            <person name="Rahlff J."/>
            <person name="Holmfeldt K."/>
        </authorList>
    </citation>
    <scope>NUCLEOTIDE SEQUENCE [LARGE SCALE GENOMIC DNA]</scope>
    <source>
        <strain evidence="3 4">SMS4</strain>
    </source>
</reference>